<keyword evidence="3" id="KW-1003">Cell membrane</keyword>
<evidence type="ECO:0000313" key="9">
    <source>
        <dbReference type="EMBL" id="SHH29252.1"/>
    </source>
</evidence>
<dbReference type="OrthoDB" id="1682423at2"/>
<comment type="subcellular location">
    <subcellularLocation>
        <location evidence="1">Cell membrane</location>
        <topology evidence="1">Multi-pass membrane protein</topology>
    </subcellularLocation>
</comment>
<dbReference type="PANTHER" id="PTHR34582:SF6">
    <property type="entry name" value="UPF0702 TRANSMEMBRANE PROTEIN YCAP"/>
    <property type="match status" value="1"/>
</dbReference>
<keyword evidence="10" id="KW-1185">Reference proteome</keyword>
<feature type="transmembrane region" description="Helical" evidence="7">
    <location>
        <begin position="6"/>
        <end position="23"/>
    </location>
</feature>
<dbReference type="AlphaFoldDB" id="A0A1M5RSD3"/>
<dbReference type="Proteomes" id="UP000184447">
    <property type="component" value="Unassembled WGS sequence"/>
</dbReference>
<dbReference type="EMBL" id="FQXM01000003">
    <property type="protein sequence ID" value="SHH29252.1"/>
    <property type="molecule type" value="Genomic_DNA"/>
</dbReference>
<feature type="transmembrane region" description="Helical" evidence="7">
    <location>
        <begin position="56"/>
        <end position="76"/>
    </location>
</feature>
<evidence type="ECO:0000313" key="10">
    <source>
        <dbReference type="Proteomes" id="UP000184447"/>
    </source>
</evidence>
<dbReference type="Gene3D" id="3.30.240.20">
    <property type="entry name" value="bsu07140 like domains"/>
    <property type="match status" value="2"/>
</dbReference>
<sequence>MFTVLFRTIILYFVVVFTMRLMGKRQIGQLQPFELVIAIMISDLASVPMQDLKVPILYGIIPILTLLFLQTIITILQLKSESFRKIVSGSPSLIIRHGKLDICELKKQKLTFDDLMEELRLKGIYNINDIEFAIFETSGQLSIIPKTELIPVTRRDLNIHIAQDFLPITLILDGKINKSNLEIIHKDDEWLKNQLKENKIMDINNVFIGVLDTKNRFFFQLKQNKKGDVV</sequence>
<dbReference type="InterPro" id="IPR007353">
    <property type="entry name" value="DUF421"/>
</dbReference>
<feature type="domain" description="YetF C-terminal" evidence="8">
    <location>
        <begin position="79"/>
        <end position="209"/>
    </location>
</feature>
<organism evidence="9 10">
    <name type="scientific">Clostridium grantii DSM 8605</name>
    <dbReference type="NCBI Taxonomy" id="1121316"/>
    <lineage>
        <taxon>Bacteria</taxon>
        <taxon>Bacillati</taxon>
        <taxon>Bacillota</taxon>
        <taxon>Clostridia</taxon>
        <taxon>Eubacteriales</taxon>
        <taxon>Clostridiaceae</taxon>
        <taxon>Clostridium</taxon>
    </lineage>
</organism>
<dbReference type="GO" id="GO:0005886">
    <property type="term" value="C:plasma membrane"/>
    <property type="evidence" value="ECO:0007669"/>
    <property type="project" value="UniProtKB-SubCell"/>
</dbReference>
<dbReference type="PANTHER" id="PTHR34582">
    <property type="entry name" value="UPF0702 TRANSMEMBRANE PROTEIN YCAP"/>
    <property type="match status" value="1"/>
</dbReference>
<evidence type="ECO:0000256" key="6">
    <source>
        <dbReference type="ARBA" id="ARBA00023136"/>
    </source>
</evidence>
<dbReference type="Pfam" id="PF04239">
    <property type="entry name" value="DUF421"/>
    <property type="match status" value="1"/>
</dbReference>
<evidence type="ECO:0000256" key="7">
    <source>
        <dbReference type="SAM" id="Phobius"/>
    </source>
</evidence>
<evidence type="ECO:0000256" key="5">
    <source>
        <dbReference type="ARBA" id="ARBA00022989"/>
    </source>
</evidence>
<reference evidence="9 10" key="1">
    <citation type="submission" date="2016-11" db="EMBL/GenBank/DDBJ databases">
        <authorList>
            <person name="Jaros S."/>
            <person name="Januszkiewicz K."/>
            <person name="Wedrychowicz H."/>
        </authorList>
    </citation>
    <scope>NUCLEOTIDE SEQUENCE [LARGE SCALE GENOMIC DNA]</scope>
    <source>
        <strain evidence="9 10">DSM 8605</strain>
    </source>
</reference>
<dbReference type="RefSeq" id="WP_073337037.1">
    <property type="nucleotide sequence ID" value="NZ_FQXM01000003.1"/>
</dbReference>
<evidence type="ECO:0000256" key="3">
    <source>
        <dbReference type="ARBA" id="ARBA00022475"/>
    </source>
</evidence>
<evidence type="ECO:0000256" key="4">
    <source>
        <dbReference type="ARBA" id="ARBA00022692"/>
    </source>
</evidence>
<gene>
    <name evidence="9" type="ORF">SAMN02745207_00698</name>
</gene>
<proteinExistence type="inferred from homology"/>
<evidence type="ECO:0000256" key="1">
    <source>
        <dbReference type="ARBA" id="ARBA00004651"/>
    </source>
</evidence>
<dbReference type="STRING" id="1121316.SAMN02745207_00698"/>
<comment type="similarity">
    <text evidence="2">Belongs to the UPF0702 family.</text>
</comment>
<keyword evidence="6 7" id="KW-0472">Membrane</keyword>
<name>A0A1M5RSD3_9CLOT</name>
<evidence type="ECO:0000259" key="8">
    <source>
        <dbReference type="Pfam" id="PF04239"/>
    </source>
</evidence>
<protein>
    <submittedName>
        <fullName evidence="9">Uncharacterized membrane protein YcaP, DUF421 family</fullName>
    </submittedName>
</protein>
<accession>A0A1M5RSD3</accession>
<keyword evidence="4 7" id="KW-0812">Transmembrane</keyword>
<dbReference type="InterPro" id="IPR023090">
    <property type="entry name" value="UPF0702_alpha/beta_dom_sf"/>
</dbReference>
<keyword evidence="5 7" id="KW-1133">Transmembrane helix</keyword>
<evidence type="ECO:0000256" key="2">
    <source>
        <dbReference type="ARBA" id="ARBA00006448"/>
    </source>
</evidence>